<dbReference type="OrthoDB" id="156970at2"/>
<dbReference type="PROSITE" id="PS51898">
    <property type="entry name" value="TYR_RECOMBINASE"/>
    <property type="match status" value="1"/>
</dbReference>
<keyword evidence="2 4" id="KW-0238">DNA-binding</keyword>
<dbReference type="Pfam" id="PF14659">
    <property type="entry name" value="Phage_int_SAM_3"/>
    <property type="match status" value="1"/>
</dbReference>
<reference evidence="8 9" key="1">
    <citation type="submission" date="2014-04" db="EMBL/GenBank/DDBJ databases">
        <title>Draft Genome Sequence of Synergistes jonesii.</title>
        <authorList>
            <person name="Coil D.A."/>
            <person name="Eisen J.A."/>
            <person name="Holland-Moritz H.E."/>
        </authorList>
    </citation>
    <scope>NUCLEOTIDE SEQUENCE [LARGE SCALE GENOMIC DNA]</scope>
    <source>
        <strain evidence="8 9">78-1</strain>
    </source>
</reference>
<dbReference type="PANTHER" id="PTHR30349:SF91">
    <property type="entry name" value="INTA PROTEIN"/>
    <property type="match status" value="1"/>
</dbReference>
<gene>
    <name evidence="8" type="ORF">EH55_12785</name>
</gene>
<dbReference type="GO" id="GO:0006310">
    <property type="term" value="P:DNA recombination"/>
    <property type="evidence" value="ECO:0007669"/>
    <property type="project" value="UniProtKB-KW"/>
</dbReference>
<dbReference type="InterPro" id="IPR004107">
    <property type="entry name" value="Integrase_SAM-like_N"/>
</dbReference>
<dbReference type="SUPFAM" id="SSF56349">
    <property type="entry name" value="DNA breaking-rejoining enzymes"/>
    <property type="match status" value="1"/>
</dbReference>
<evidence type="ECO:0000313" key="8">
    <source>
        <dbReference type="EMBL" id="KEJ93175.1"/>
    </source>
</evidence>
<dbReference type="Gene3D" id="1.10.443.10">
    <property type="entry name" value="Intergrase catalytic core"/>
    <property type="match status" value="1"/>
</dbReference>
<accession>A0A073IUB0</accession>
<evidence type="ECO:0000313" key="9">
    <source>
        <dbReference type="Proteomes" id="UP000027665"/>
    </source>
</evidence>
<dbReference type="STRING" id="2754.EH55_12785"/>
<evidence type="ECO:0008006" key="10">
    <source>
        <dbReference type="Google" id="ProtNLM"/>
    </source>
</evidence>
<keyword evidence="5" id="KW-0175">Coiled coil</keyword>
<feature type="coiled-coil region" evidence="5">
    <location>
        <begin position="317"/>
        <end position="344"/>
    </location>
</feature>
<evidence type="ECO:0000256" key="5">
    <source>
        <dbReference type="SAM" id="Coils"/>
    </source>
</evidence>
<evidence type="ECO:0000256" key="4">
    <source>
        <dbReference type="PROSITE-ProRule" id="PRU01248"/>
    </source>
</evidence>
<evidence type="ECO:0000259" key="7">
    <source>
        <dbReference type="PROSITE" id="PS51900"/>
    </source>
</evidence>
<dbReference type="InterPro" id="IPR011010">
    <property type="entry name" value="DNA_brk_join_enz"/>
</dbReference>
<dbReference type="Gene3D" id="1.10.150.130">
    <property type="match status" value="1"/>
</dbReference>
<dbReference type="CDD" id="cd01189">
    <property type="entry name" value="INT_ICEBs1_C_like"/>
    <property type="match status" value="1"/>
</dbReference>
<sequence>MITKKGNEYYAVIYYRDEFNVARKKWIKAGSSQKEAERLERQFRTDLERGDVSIPKKITVREYLNQWLDGIVRPNRRPSTYENYRYAILSITDLLGDISLNRLTPINIRKYFDSVKLRVKPTTAHNHYAVLNAALEDAVTEYKLITRNPCKAVPSPRKNKPKSGAYTLEQAQRILDLMQGAEIYICILLGALCGLRRGEICGLRWQDVDIEGKRAYIRHSLDRLPMRYARAMPPGSEHIPLWDSVKNESASTVLALGPTKTDESENSIMLPDFVVCEMIEIKQEQELNKIQMGDAYKDLDFVCSWEDGTPFDPDFVYKKFHKILKKYNAELAEKRRKAEGIDAADTQNDEKIPDDLPLLRIHDLRHTAATMMLQANVDVKIVSRTLRHSRSSFTRDVYQHVLEDMQERPATVMDTLFQHPRHATKG</sequence>
<dbReference type="InterPro" id="IPR010998">
    <property type="entry name" value="Integrase_recombinase_N"/>
</dbReference>
<keyword evidence="1" id="KW-0229">DNA integration</keyword>
<evidence type="ECO:0000256" key="2">
    <source>
        <dbReference type="ARBA" id="ARBA00023125"/>
    </source>
</evidence>
<proteinExistence type="predicted"/>
<comment type="caution">
    <text evidence="8">The sequence shown here is derived from an EMBL/GenBank/DDBJ whole genome shotgun (WGS) entry which is preliminary data.</text>
</comment>
<dbReference type="InterPro" id="IPR002104">
    <property type="entry name" value="Integrase_catalytic"/>
</dbReference>
<evidence type="ECO:0000256" key="1">
    <source>
        <dbReference type="ARBA" id="ARBA00022908"/>
    </source>
</evidence>
<protein>
    <recommendedName>
        <fullName evidence="10">Integrase</fullName>
    </recommendedName>
</protein>
<dbReference type="PROSITE" id="PS51900">
    <property type="entry name" value="CB"/>
    <property type="match status" value="1"/>
</dbReference>
<dbReference type="InterPro" id="IPR050090">
    <property type="entry name" value="Tyrosine_recombinase_XerCD"/>
</dbReference>
<organism evidence="8 9">
    <name type="scientific">Synergistes jonesii</name>
    <dbReference type="NCBI Taxonomy" id="2754"/>
    <lineage>
        <taxon>Bacteria</taxon>
        <taxon>Thermotogati</taxon>
        <taxon>Synergistota</taxon>
        <taxon>Synergistia</taxon>
        <taxon>Synergistales</taxon>
        <taxon>Synergistaceae</taxon>
        <taxon>Synergistes</taxon>
    </lineage>
</organism>
<dbReference type="PANTHER" id="PTHR30349">
    <property type="entry name" value="PHAGE INTEGRASE-RELATED"/>
    <property type="match status" value="1"/>
</dbReference>
<evidence type="ECO:0000256" key="3">
    <source>
        <dbReference type="ARBA" id="ARBA00023172"/>
    </source>
</evidence>
<dbReference type="Proteomes" id="UP000027665">
    <property type="component" value="Unassembled WGS sequence"/>
</dbReference>
<dbReference type="GO" id="GO:0003677">
    <property type="term" value="F:DNA binding"/>
    <property type="evidence" value="ECO:0007669"/>
    <property type="project" value="UniProtKB-UniRule"/>
</dbReference>
<name>A0A073IUB0_9BACT</name>
<feature type="domain" description="Core-binding (CB)" evidence="7">
    <location>
        <begin position="58"/>
        <end position="139"/>
    </location>
</feature>
<dbReference type="AlphaFoldDB" id="A0A073IUB0"/>
<dbReference type="Pfam" id="PF00589">
    <property type="entry name" value="Phage_integrase"/>
    <property type="match status" value="1"/>
</dbReference>
<dbReference type="InterPro" id="IPR044068">
    <property type="entry name" value="CB"/>
</dbReference>
<dbReference type="EMBL" id="JMKI01000006">
    <property type="protein sequence ID" value="KEJ93175.1"/>
    <property type="molecule type" value="Genomic_DNA"/>
</dbReference>
<keyword evidence="3" id="KW-0233">DNA recombination</keyword>
<dbReference type="eggNOG" id="COG0582">
    <property type="taxonomic scope" value="Bacteria"/>
</dbReference>
<keyword evidence="9" id="KW-1185">Reference proteome</keyword>
<dbReference type="InterPro" id="IPR013762">
    <property type="entry name" value="Integrase-like_cat_sf"/>
</dbReference>
<evidence type="ECO:0000259" key="6">
    <source>
        <dbReference type="PROSITE" id="PS51898"/>
    </source>
</evidence>
<dbReference type="GO" id="GO:0015074">
    <property type="term" value="P:DNA integration"/>
    <property type="evidence" value="ECO:0007669"/>
    <property type="project" value="UniProtKB-KW"/>
</dbReference>
<feature type="domain" description="Tyr recombinase" evidence="6">
    <location>
        <begin position="161"/>
        <end position="411"/>
    </location>
</feature>
<dbReference type="GeneID" id="90982835"/>
<dbReference type="RefSeq" id="WP_037974514.1">
    <property type="nucleotide sequence ID" value="NZ_JMKI01000006.1"/>
</dbReference>